<protein>
    <recommendedName>
        <fullName evidence="5">Lipoprotein</fullName>
    </recommendedName>
</protein>
<evidence type="ECO:0000313" key="3">
    <source>
        <dbReference type="EMBL" id="MFC7745915.1"/>
    </source>
</evidence>
<dbReference type="Proteomes" id="UP001596620">
    <property type="component" value="Unassembled WGS sequence"/>
</dbReference>
<proteinExistence type="predicted"/>
<accession>A0ABW2UTQ4</accession>
<evidence type="ECO:0000256" key="1">
    <source>
        <dbReference type="SAM" id="MobiDB-lite"/>
    </source>
</evidence>
<feature type="compositionally biased region" description="Polar residues" evidence="1">
    <location>
        <begin position="29"/>
        <end position="39"/>
    </location>
</feature>
<dbReference type="EMBL" id="JBHTGR010000002">
    <property type="protein sequence ID" value="MFC7745915.1"/>
    <property type="molecule type" value="Genomic_DNA"/>
</dbReference>
<dbReference type="RefSeq" id="WP_382357395.1">
    <property type="nucleotide sequence ID" value="NZ_JBHTGR010000002.1"/>
</dbReference>
<name>A0ABW2UTQ4_9BACI</name>
<evidence type="ECO:0000256" key="2">
    <source>
        <dbReference type="SAM" id="SignalP"/>
    </source>
</evidence>
<comment type="caution">
    <text evidence="3">The sequence shown here is derived from an EMBL/GenBank/DDBJ whole genome shotgun (WGS) entry which is preliminary data.</text>
</comment>
<feature type="region of interest" description="Disordered" evidence="1">
    <location>
        <begin position="22"/>
        <end position="43"/>
    </location>
</feature>
<keyword evidence="2" id="KW-0732">Signal</keyword>
<evidence type="ECO:0008006" key="5">
    <source>
        <dbReference type="Google" id="ProtNLM"/>
    </source>
</evidence>
<feature type="chain" id="PRO_5046243220" description="Lipoprotein" evidence="2">
    <location>
        <begin position="22"/>
        <end position="210"/>
    </location>
</feature>
<feature type="signal peptide" evidence="2">
    <location>
        <begin position="1"/>
        <end position="21"/>
    </location>
</feature>
<reference evidence="4" key="1">
    <citation type="journal article" date="2019" name="Int. J. Syst. Evol. Microbiol.">
        <title>The Global Catalogue of Microorganisms (GCM) 10K type strain sequencing project: providing services to taxonomists for standard genome sequencing and annotation.</title>
        <authorList>
            <consortium name="The Broad Institute Genomics Platform"/>
            <consortium name="The Broad Institute Genome Sequencing Center for Infectious Disease"/>
            <person name="Wu L."/>
            <person name="Ma J."/>
        </authorList>
    </citation>
    <scope>NUCLEOTIDE SEQUENCE [LARGE SCALE GENOMIC DNA]</scope>
    <source>
        <strain evidence="4">JCM 30234</strain>
    </source>
</reference>
<gene>
    <name evidence="3" type="ORF">ACFQU8_01485</name>
</gene>
<evidence type="ECO:0000313" key="4">
    <source>
        <dbReference type="Proteomes" id="UP001596620"/>
    </source>
</evidence>
<keyword evidence="4" id="KW-1185">Reference proteome</keyword>
<sequence>MNYVNVLFLSTLLMLAGCASGTSEEQHSNDQTNSASSAVKEQIGRDLSADSEQTITLAASEKALPAKFNEMAFKRKETPLYEYVVKEVTNQSDYEDAWDLYELENKPPRIDFTKKDALFIGLYESGEGSGNCPTMIKNIKLDSDHSTMTVMLNDLIGPTDNCEEMATPRTHVITITKETSQAINNLTLIEKFNDADVETDVPIKTKSHTN</sequence>
<organism evidence="3 4">
    <name type="scientific">Lentibacillus kimchii</name>
    <dbReference type="NCBI Taxonomy" id="1542911"/>
    <lineage>
        <taxon>Bacteria</taxon>
        <taxon>Bacillati</taxon>
        <taxon>Bacillota</taxon>
        <taxon>Bacilli</taxon>
        <taxon>Bacillales</taxon>
        <taxon>Bacillaceae</taxon>
        <taxon>Lentibacillus</taxon>
    </lineage>
</organism>